<dbReference type="Proteomes" id="UP000265520">
    <property type="component" value="Unassembled WGS sequence"/>
</dbReference>
<dbReference type="EMBL" id="LXQA010845872">
    <property type="protein sequence ID" value="MCI73758.1"/>
    <property type="molecule type" value="Genomic_DNA"/>
</dbReference>
<dbReference type="InterPro" id="IPR052929">
    <property type="entry name" value="RNase_H-like_EbsB-rel"/>
</dbReference>
<proteinExistence type="predicted"/>
<sequence length="78" mass="8582">SLPPRNFLKLNVDAHLKDDGRWGLGLILRRDDGRCVGAAMKVYNGSNDVGMAEVMGLREALTLIESMNLTRVVIELDA</sequence>
<dbReference type="InterPro" id="IPR036397">
    <property type="entry name" value="RNaseH_sf"/>
</dbReference>
<dbReference type="PANTHER" id="PTHR47074:SF11">
    <property type="entry name" value="REVERSE TRANSCRIPTASE-LIKE PROTEIN"/>
    <property type="match status" value="1"/>
</dbReference>
<dbReference type="PANTHER" id="PTHR47074">
    <property type="entry name" value="BNAC02G40300D PROTEIN"/>
    <property type="match status" value="1"/>
</dbReference>
<name>A0A392ULJ6_9FABA</name>
<dbReference type="InterPro" id="IPR002156">
    <property type="entry name" value="RNaseH_domain"/>
</dbReference>
<feature type="non-terminal residue" evidence="2">
    <location>
        <position position="78"/>
    </location>
</feature>
<feature type="non-terminal residue" evidence="2">
    <location>
        <position position="1"/>
    </location>
</feature>
<evidence type="ECO:0000259" key="1">
    <source>
        <dbReference type="Pfam" id="PF13456"/>
    </source>
</evidence>
<comment type="caution">
    <text evidence="2">The sequence shown here is derived from an EMBL/GenBank/DDBJ whole genome shotgun (WGS) entry which is preliminary data.</text>
</comment>
<keyword evidence="3" id="KW-1185">Reference proteome</keyword>
<dbReference type="GO" id="GO:0004523">
    <property type="term" value="F:RNA-DNA hybrid ribonuclease activity"/>
    <property type="evidence" value="ECO:0007669"/>
    <property type="project" value="InterPro"/>
</dbReference>
<accession>A0A392ULJ6</accession>
<protein>
    <recommendedName>
        <fullName evidence="1">RNase H type-1 domain-containing protein</fullName>
    </recommendedName>
</protein>
<feature type="domain" description="RNase H type-1" evidence="1">
    <location>
        <begin position="11"/>
        <end position="77"/>
    </location>
</feature>
<evidence type="ECO:0000313" key="3">
    <source>
        <dbReference type="Proteomes" id="UP000265520"/>
    </source>
</evidence>
<dbReference type="AlphaFoldDB" id="A0A392ULJ6"/>
<dbReference type="GO" id="GO:0003676">
    <property type="term" value="F:nucleic acid binding"/>
    <property type="evidence" value="ECO:0007669"/>
    <property type="project" value="InterPro"/>
</dbReference>
<evidence type="ECO:0000313" key="2">
    <source>
        <dbReference type="EMBL" id="MCI73758.1"/>
    </source>
</evidence>
<reference evidence="2 3" key="1">
    <citation type="journal article" date="2018" name="Front. Plant Sci.">
        <title>Red Clover (Trifolium pratense) and Zigzag Clover (T. medium) - A Picture of Genomic Similarities and Differences.</title>
        <authorList>
            <person name="Dluhosova J."/>
            <person name="Istvanek J."/>
            <person name="Nedelnik J."/>
            <person name="Repkova J."/>
        </authorList>
    </citation>
    <scope>NUCLEOTIDE SEQUENCE [LARGE SCALE GENOMIC DNA]</scope>
    <source>
        <strain evidence="3">cv. 10/8</strain>
        <tissue evidence="2">Leaf</tissue>
    </source>
</reference>
<dbReference type="Pfam" id="PF13456">
    <property type="entry name" value="RVT_3"/>
    <property type="match status" value="1"/>
</dbReference>
<organism evidence="2 3">
    <name type="scientific">Trifolium medium</name>
    <dbReference type="NCBI Taxonomy" id="97028"/>
    <lineage>
        <taxon>Eukaryota</taxon>
        <taxon>Viridiplantae</taxon>
        <taxon>Streptophyta</taxon>
        <taxon>Embryophyta</taxon>
        <taxon>Tracheophyta</taxon>
        <taxon>Spermatophyta</taxon>
        <taxon>Magnoliopsida</taxon>
        <taxon>eudicotyledons</taxon>
        <taxon>Gunneridae</taxon>
        <taxon>Pentapetalae</taxon>
        <taxon>rosids</taxon>
        <taxon>fabids</taxon>
        <taxon>Fabales</taxon>
        <taxon>Fabaceae</taxon>
        <taxon>Papilionoideae</taxon>
        <taxon>50 kb inversion clade</taxon>
        <taxon>NPAAA clade</taxon>
        <taxon>Hologalegina</taxon>
        <taxon>IRL clade</taxon>
        <taxon>Trifolieae</taxon>
        <taxon>Trifolium</taxon>
    </lineage>
</organism>
<dbReference type="Gene3D" id="3.30.420.10">
    <property type="entry name" value="Ribonuclease H-like superfamily/Ribonuclease H"/>
    <property type="match status" value="1"/>
</dbReference>